<dbReference type="Proteomes" id="UP000030760">
    <property type="component" value="Unassembled WGS sequence"/>
</dbReference>
<feature type="compositionally biased region" description="Polar residues" evidence="1">
    <location>
        <begin position="1"/>
        <end position="12"/>
    </location>
</feature>
<feature type="region of interest" description="Disordered" evidence="1">
    <location>
        <begin position="1"/>
        <end position="80"/>
    </location>
</feature>
<organism evidence="2 3">
    <name type="scientific">Streptomyces bottropensis ATCC 25435</name>
    <dbReference type="NCBI Taxonomy" id="1054862"/>
    <lineage>
        <taxon>Bacteria</taxon>
        <taxon>Bacillati</taxon>
        <taxon>Actinomycetota</taxon>
        <taxon>Actinomycetes</taxon>
        <taxon>Kitasatosporales</taxon>
        <taxon>Streptomycetaceae</taxon>
        <taxon>Streptomyces</taxon>
    </lineage>
</organism>
<gene>
    <name evidence="2" type="ORF">SBD_1049</name>
</gene>
<dbReference type="EMBL" id="KB405056">
    <property type="protein sequence ID" value="EMF58377.1"/>
    <property type="molecule type" value="Genomic_DNA"/>
</dbReference>
<proteinExistence type="predicted"/>
<reference evidence="3" key="1">
    <citation type="journal article" date="2013" name="Genome Announc.">
        <title>Draft Genome Sequence of Streptomyces bottropensis ATCC 25435, a Bottromycin-Producing Actinomycete.</title>
        <authorList>
            <person name="Zhang H."/>
            <person name="Zhou W."/>
            <person name="Zhuang Y."/>
            <person name="Liang X."/>
            <person name="Liu T."/>
        </authorList>
    </citation>
    <scope>NUCLEOTIDE SEQUENCE [LARGE SCALE GENOMIC DNA]</scope>
    <source>
        <strain evidence="3">ATCC 25435</strain>
    </source>
</reference>
<accession>M3DN30</accession>
<sequence>MGASGRNLSKTVTARRAAGEGPCPGSTVTPIDTASHDTEPTFLVSGQAYGLGLSPGRGVDTTSGTTGAPLPTAPVPRRSR</sequence>
<protein>
    <submittedName>
        <fullName evidence="2">Beta-N-acetylhexosaminidase</fullName>
    </submittedName>
</protein>
<evidence type="ECO:0000313" key="2">
    <source>
        <dbReference type="EMBL" id="EMF58377.1"/>
    </source>
</evidence>
<evidence type="ECO:0000313" key="3">
    <source>
        <dbReference type="Proteomes" id="UP000030760"/>
    </source>
</evidence>
<name>M3DN30_9ACTN</name>
<evidence type="ECO:0000256" key="1">
    <source>
        <dbReference type="SAM" id="MobiDB-lite"/>
    </source>
</evidence>
<dbReference type="AlphaFoldDB" id="M3DN30"/>